<protein>
    <recommendedName>
        <fullName evidence="3">Metal-binding protein</fullName>
    </recommendedName>
</protein>
<dbReference type="SUPFAM" id="SSF52833">
    <property type="entry name" value="Thioredoxin-like"/>
    <property type="match status" value="1"/>
</dbReference>
<name>A0A3E0WP31_9GAMM</name>
<dbReference type="EMBL" id="NFZW01000017">
    <property type="protein sequence ID" value="RFA34159.1"/>
    <property type="molecule type" value="Genomic_DNA"/>
</dbReference>
<dbReference type="Proteomes" id="UP000256763">
    <property type="component" value="Unassembled WGS sequence"/>
</dbReference>
<sequence>MGFAGREAGAERASVPEVDSDADMVVYLSPFCGCCGDWVKHIEEHGLSVERREVSDVTPIKQAYGITRELASCHTGIIDGYAIEGHVPAEDIKRLLEERPDVAGLTVPGMPIGSPGMEVEGVAPDAYDVLTFDRDGTTAVFASHN</sequence>
<dbReference type="Pfam" id="PF04214">
    <property type="entry name" value="DUF411"/>
    <property type="match status" value="1"/>
</dbReference>
<evidence type="ECO:0000313" key="1">
    <source>
        <dbReference type="EMBL" id="RFA34159.1"/>
    </source>
</evidence>
<evidence type="ECO:0008006" key="3">
    <source>
        <dbReference type="Google" id="ProtNLM"/>
    </source>
</evidence>
<dbReference type="InterPro" id="IPR007332">
    <property type="entry name" value="DUF411"/>
</dbReference>
<accession>A0A3E0WP31</accession>
<proteinExistence type="predicted"/>
<gene>
    <name evidence="1" type="ORF">CAL65_15675</name>
</gene>
<evidence type="ECO:0000313" key="2">
    <source>
        <dbReference type="Proteomes" id="UP000256763"/>
    </source>
</evidence>
<dbReference type="AlphaFoldDB" id="A0A3E0WP31"/>
<keyword evidence="2" id="KW-1185">Reference proteome</keyword>
<organism evidence="1 2">
    <name type="scientific">Alkalilimnicola ehrlichii</name>
    <dbReference type="NCBI Taxonomy" id="351052"/>
    <lineage>
        <taxon>Bacteria</taxon>
        <taxon>Pseudomonadati</taxon>
        <taxon>Pseudomonadota</taxon>
        <taxon>Gammaproteobacteria</taxon>
        <taxon>Chromatiales</taxon>
        <taxon>Ectothiorhodospiraceae</taxon>
        <taxon>Alkalilimnicola</taxon>
    </lineage>
</organism>
<dbReference type="OrthoDB" id="14727at2"/>
<reference evidence="2" key="1">
    <citation type="submission" date="2017-05" db="EMBL/GenBank/DDBJ databases">
        <authorList>
            <person name="Sharma S."/>
            <person name="Sidhu C."/>
            <person name="Pinnaka A.K."/>
        </authorList>
    </citation>
    <scope>NUCLEOTIDE SEQUENCE [LARGE SCALE GENOMIC DNA]</scope>
    <source>
        <strain evidence="2">AK93</strain>
    </source>
</reference>
<comment type="caution">
    <text evidence="1">The sequence shown here is derived from an EMBL/GenBank/DDBJ whole genome shotgun (WGS) entry which is preliminary data.</text>
</comment>
<dbReference type="InterPro" id="IPR036249">
    <property type="entry name" value="Thioredoxin-like_sf"/>
</dbReference>